<dbReference type="PANTHER" id="PTHR43588">
    <property type="entry name" value="COBALT-PRECORRIN-8 METHYLMUTASE"/>
    <property type="match status" value="1"/>
</dbReference>
<dbReference type="PANTHER" id="PTHR43588:SF1">
    <property type="entry name" value="COBALT-PRECORRIN-8 METHYLMUTASE"/>
    <property type="match status" value="1"/>
</dbReference>
<dbReference type="InterPro" id="IPR036588">
    <property type="entry name" value="CobH/CbiC_sf"/>
</dbReference>
<proteinExistence type="inferred from homology"/>
<dbReference type="GO" id="GO:0016993">
    <property type="term" value="F:precorrin-8X methylmutase activity"/>
    <property type="evidence" value="ECO:0007669"/>
    <property type="project" value="InterPro"/>
</dbReference>
<keyword evidence="3" id="KW-0169">Cobalamin biosynthesis</keyword>
<dbReference type="InterPro" id="IPR003722">
    <property type="entry name" value="Cbl_synth_CobH/CbiC"/>
</dbReference>
<organism evidence="6 7">
    <name type="scientific">Halonatronomonas betaini</name>
    <dbReference type="NCBI Taxonomy" id="2778430"/>
    <lineage>
        <taxon>Bacteria</taxon>
        <taxon>Bacillati</taxon>
        <taxon>Bacillota</taxon>
        <taxon>Clostridia</taxon>
        <taxon>Halanaerobiales</taxon>
        <taxon>Halarsenatibacteraceae</taxon>
        <taxon>Halonatronomonas</taxon>
    </lineage>
</organism>
<dbReference type="Pfam" id="PF02570">
    <property type="entry name" value="CbiC"/>
    <property type="match status" value="1"/>
</dbReference>
<comment type="caution">
    <text evidence="6">The sequence shown here is derived from an EMBL/GenBank/DDBJ whole genome shotgun (WGS) entry which is preliminary data.</text>
</comment>
<comment type="pathway">
    <text evidence="1">Cofactor biosynthesis; adenosylcobalamin biosynthesis.</text>
</comment>
<dbReference type="Proteomes" id="UP000621436">
    <property type="component" value="Unassembled WGS sequence"/>
</dbReference>
<dbReference type="AlphaFoldDB" id="A0A931F727"/>
<evidence type="ECO:0000256" key="3">
    <source>
        <dbReference type="ARBA" id="ARBA00022573"/>
    </source>
</evidence>
<comment type="similarity">
    <text evidence="2">Belongs to the CobH/CbiC family.</text>
</comment>
<feature type="domain" description="Cobalamin biosynthesis precorrin-8X methylmutase CobH/CbiC" evidence="5">
    <location>
        <begin position="8"/>
        <end position="203"/>
    </location>
</feature>
<evidence type="ECO:0000313" key="7">
    <source>
        <dbReference type="Proteomes" id="UP000621436"/>
    </source>
</evidence>
<dbReference type="RefSeq" id="WP_270452968.1">
    <property type="nucleotide sequence ID" value="NZ_JADPIE010000002.1"/>
</dbReference>
<keyword evidence="7" id="KW-1185">Reference proteome</keyword>
<reference evidence="6" key="1">
    <citation type="submission" date="2020-11" db="EMBL/GenBank/DDBJ databases">
        <title>Halonatronomonas betainensis gen. nov., sp. nov. a novel haloalkaliphilic representative of the family Halanaerobiacae capable of betaine degradation.</title>
        <authorList>
            <person name="Boltyanskaya Y."/>
            <person name="Kevbrin V."/>
            <person name="Detkova E."/>
            <person name="Grouzdev D.S."/>
            <person name="Koziaeva V."/>
            <person name="Zhilina T."/>
        </authorList>
    </citation>
    <scope>NUCLEOTIDE SEQUENCE</scope>
    <source>
        <strain evidence="6">Z-7014</strain>
    </source>
</reference>
<protein>
    <submittedName>
        <fullName evidence="6">Precorrin-8X methylmutase</fullName>
    </submittedName>
</protein>
<evidence type="ECO:0000256" key="2">
    <source>
        <dbReference type="ARBA" id="ARBA00009774"/>
    </source>
</evidence>
<accession>A0A931F727</accession>
<name>A0A931F727_9FIRM</name>
<gene>
    <name evidence="6" type="ORF">I0Q91_03740</name>
</gene>
<dbReference type="EMBL" id="JADPIE010000002">
    <property type="protein sequence ID" value="MBF8436181.1"/>
    <property type="molecule type" value="Genomic_DNA"/>
</dbReference>
<keyword evidence="4" id="KW-0413">Isomerase</keyword>
<sequence>MQDNNPEKIESKSMKIIEKELNQLKGSEREKQVIKRVIHATADLNLVDKVKLSPDGINQLRSLIESGADIITDVNMLKAGINTNKLKEYGGQLKCYIADQQIREEAKKTGLTRSIMSMRKAVKEPGKKVFAIGNAPTALFELIRLNQEENIQIDFIVGTPVGFVGAAESKDKLIASDIPHISLQGRKGGSAVAASIINSILYM</sequence>
<evidence type="ECO:0000256" key="4">
    <source>
        <dbReference type="ARBA" id="ARBA00023235"/>
    </source>
</evidence>
<evidence type="ECO:0000259" key="5">
    <source>
        <dbReference type="Pfam" id="PF02570"/>
    </source>
</evidence>
<dbReference type="Gene3D" id="3.40.50.10230">
    <property type="entry name" value="Cobalamin biosynthesis CobH/CbiC, precorrin-8X methylmutase"/>
    <property type="match status" value="1"/>
</dbReference>
<evidence type="ECO:0000256" key="1">
    <source>
        <dbReference type="ARBA" id="ARBA00004953"/>
    </source>
</evidence>
<dbReference type="GO" id="GO:0009236">
    <property type="term" value="P:cobalamin biosynthetic process"/>
    <property type="evidence" value="ECO:0007669"/>
    <property type="project" value="UniProtKB-KW"/>
</dbReference>
<evidence type="ECO:0000313" key="6">
    <source>
        <dbReference type="EMBL" id="MBF8436181.1"/>
    </source>
</evidence>
<dbReference type="SUPFAM" id="SSF63965">
    <property type="entry name" value="Precorrin-8X methylmutase CbiC/CobH"/>
    <property type="match status" value="1"/>
</dbReference>